<comment type="subcellular location">
    <subcellularLocation>
        <location evidence="1">Membrane</location>
        <topology evidence="1">Multi-pass membrane protein</topology>
    </subcellularLocation>
</comment>
<feature type="transmembrane region" description="Helical" evidence="5">
    <location>
        <begin position="75"/>
        <end position="94"/>
    </location>
</feature>
<dbReference type="GO" id="GO:0004930">
    <property type="term" value="F:G protein-coupled receptor activity"/>
    <property type="evidence" value="ECO:0007669"/>
    <property type="project" value="InterPro"/>
</dbReference>
<sequence>MPTFFTTVNLAFFLMTLWILKSKLSSLNSDVSTLKNTRGRQEHSLGGDENGLGSVALGAPWTSLLLLLRMLTFKGISQLFILGCTWCLGILQVGPAALTMAYLFTIINSLQGVLIFLVYCLLSQQVPLSTSHSELFPFLPLSVS</sequence>
<dbReference type="PANTHER" id="PTHR12011:SF328">
    <property type="entry name" value="ADHESION G PROTEIN-COUPLED RECEPTOR E2"/>
    <property type="match status" value="1"/>
</dbReference>
<evidence type="ECO:0000256" key="3">
    <source>
        <dbReference type="ARBA" id="ARBA00022989"/>
    </source>
</evidence>
<evidence type="ECO:0000256" key="2">
    <source>
        <dbReference type="ARBA" id="ARBA00022692"/>
    </source>
</evidence>
<evidence type="ECO:0000256" key="4">
    <source>
        <dbReference type="ARBA" id="ARBA00023136"/>
    </source>
</evidence>
<dbReference type="Pfam" id="PF00002">
    <property type="entry name" value="7tm_2"/>
    <property type="match status" value="1"/>
</dbReference>
<evidence type="ECO:0000256" key="5">
    <source>
        <dbReference type="SAM" id="Phobius"/>
    </source>
</evidence>
<evidence type="ECO:0000313" key="8">
    <source>
        <dbReference type="Proteomes" id="UP001177744"/>
    </source>
</evidence>
<dbReference type="GO" id="GO:0007189">
    <property type="term" value="P:adenylate cyclase-activating G protein-coupled receptor signaling pathway"/>
    <property type="evidence" value="ECO:0007669"/>
    <property type="project" value="TreeGrafter"/>
</dbReference>
<dbReference type="AlphaFoldDB" id="A0AA40I494"/>
<proteinExistence type="predicted"/>
<dbReference type="PROSITE" id="PS00650">
    <property type="entry name" value="G_PROTEIN_RECEP_F2_2"/>
    <property type="match status" value="1"/>
</dbReference>
<evidence type="ECO:0000256" key="6">
    <source>
        <dbReference type="SAM" id="SignalP"/>
    </source>
</evidence>
<protein>
    <submittedName>
        <fullName evidence="7">Uncharacterized protein</fullName>
    </submittedName>
</protein>
<reference evidence="7" key="1">
    <citation type="submission" date="2023-06" db="EMBL/GenBank/DDBJ databases">
        <title>Reference genome for the Northern bat (Eptesicus nilssonii), a most northern bat species.</title>
        <authorList>
            <person name="Laine V.N."/>
            <person name="Pulliainen A.T."/>
            <person name="Lilley T.M."/>
        </authorList>
    </citation>
    <scope>NUCLEOTIDE SEQUENCE</scope>
    <source>
        <strain evidence="7">BLF_Eptnil</strain>
        <tissue evidence="7">Kidney</tissue>
    </source>
</reference>
<keyword evidence="8" id="KW-1185">Reference proteome</keyword>
<dbReference type="InterPro" id="IPR000832">
    <property type="entry name" value="GPCR_2_secretin-like"/>
</dbReference>
<dbReference type="Proteomes" id="UP001177744">
    <property type="component" value="Unassembled WGS sequence"/>
</dbReference>
<feature type="transmembrane region" description="Helical" evidence="5">
    <location>
        <begin position="100"/>
        <end position="122"/>
    </location>
</feature>
<dbReference type="GO" id="GO:0005886">
    <property type="term" value="C:plasma membrane"/>
    <property type="evidence" value="ECO:0007669"/>
    <property type="project" value="TreeGrafter"/>
</dbReference>
<evidence type="ECO:0000313" key="7">
    <source>
        <dbReference type="EMBL" id="KAK1342694.1"/>
    </source>
</evidence>
<dbReference type="PANTHER" id="PTHR12011">
    <property type="entry name" value="ADHESION G-PROTEIN COUPLED RECEPTOR"/>
    <property type="match status" value="1"/>
</dbReference>
<dbReference type="InterPro" id="IPR017983">
    <property type="entry name" value="GPCR_2_secretin-like_CS"/>
</dbReference>
<dbReference type="EMBL" id="JAULJE010000005">
    <property type="protein sequence ID" value="KAK1342694.1"/>
    <property type="molecule type" value="Genomic_DNA"/>
</dbReference>
<feature type="signal peptide" evidence="6">
    <location>
        <begin position="1"/>
        <end position="25"/>
    </location>
</feature>
<keyword evidence="4 5" id="KW-0472">Membrane</keyword>
<comment type="caution">
    <text evidence="7">The sequence shown here is derived from an EMBL/GenBank/DDBJ whole genome shotgun (WGS) entry which is preliminary data.</text>
</comment>
<gene>
    <name evidence="7" type="ORF">QTO34_015460</name>
</gene>
<dbReference type="Gene3D" id="1.20.1070.10">
    <property type="entry name" value="Rhodopsin 7-helix transmembrane proteins"/>
    <property type="match status" value="1"/>
</dbReference>
<name>A0AA40I494_CNENI</name>
<keyword evidence="2 5" id="KW-0812">Transmembrane</keyword>
<keyword evidence="6" id="KW-0732">Signal</keyword>
<organism evidence="7 8">
    <name type="scientific">Cnephaeus nilssonii</name>
    <name type="common">Northern bat</name>
    <name type="synonym">Eptesicus nilssonii</name>
    <dbReference type="NCBI Taxonomy" id="3371016"/>
    <lineage>
        <taxon>Eukaryota</taxon>
        <taxon>Metazoa</taxon>
        <taxon>Chordata</taxon>
        <taxon>Craniata</taxon>
        <taxon>Vertebrata</taxon>
        <taxon>Euteleostomi</taxon>
        <taxon>Mammalia</taxon>
        <taxon>Eutheria</taxon>
        <taxon>Laurasiatheria</taxon>
        <taxon>Chiroptera</taxon>
        <taxon>Yangochiroptera</taxon>
        <taxon>Vespertilionidae</taxon>
        <taxon>Cnephaeus</taxon>
    </lineage>
</organism>
<feature type="chain" id="PRO_5041409083" evidence="6">
    <location>
        <begin position="26"/>
        <end position="144"/>
    </location>
</feature>
<keyword evidence="3 5" id="KW-1133">Transmembrane helix</keyword>
<accession>A0AA40I494</accession>
<evidence type="ECO:0000256" key="1">
    <source>
        <dbReference type="ARBA" id="ARBA00004141"/>
    </source>
</evidence>